<dbReference type="InterPro" id="IPR022123">
    <property type="entry name" value="DUF3658"/>
</dbReference>
<sequence>MEKLRESIEKLSGSDAKSLLLNVMYRLELMKKEDLQDEMIKELLSLSNDLSDSLQKEVHYEMDETAVHIISGESPAGSLRIGLSHENRIIGFPDFFAEGPVWKIHTEQGRILRYEWLRDHINYEMDYIEEEYISRFSKTLATIEEIPANIPIVLWTANNADEQTGLRYFLYLLREKKNDIYIINTPEAFETLYGKGKTQFRVRHSGEVASYQFKEIYQTNLGNPLTNKEKEILRNEWLLLSEEENVLRIWEGGSFQVIEENYFDSMIIDAVRRLQREQETADFILAARVIGEILFQSEHLVSHSYLEYRIRYLVYNGTFKIRGIPKSMRHYRVQVS</sequence>
<dbReference type="Proteomes" id="UP000065533">
    <property type="component" value="Chromosome"/>
</dbReference>
<evidence type="ECO:0000259" key="1">
    <source>
        <dbReference type="Pfam" id="PF08874"/>
    </source>
</evidence>
<keyword evidence="4" id="KW-1185">Reference proteome</keyword>
<proteinExistence type="predicted"/>
<evidence type="ECO:0000313" key="4">
    <source>
        <dbReference type="Proteomes" id="UP000065533"/>
    </source>
</evidence>
<evidence type="ECO:0000313" key="3">
    <source>
        <dbReference type="EMBL" id="ALS78644.1"/>
    </source>
</evidence>
<gene>
    <name evidence="3" type="ORF">AUO94_08200</name>
</gene>
<protein>
    <recommendedName>
        <fullName evidence="5">DUF1835 domain-containing protein</fullName>
    </recommendedName>
</protein>
<dbReference type="Pfam" id="PF12395">
    <property type="entry name" value="DUF3658"/>
    <property type="match status" value="1"/>
</dbReference>
<dbReference type="InterPro" id="IPR014973">
    <property type="entry name" value="DUF1835"/>
</dbReference>
<name>A0ABM5WWB9_9BACL</name>
<feature type="domain" description="DUF3658" evidence="2">
    <location>
        <begin position="222"/>
        <end position="331"/>
    </location>
</feature>
<dbReference type="RefSeq" id="WP_058385303.1">
    <property type="nucleotide sequence ID" value="NZ_CP013661.2"/>
</dbReference>
<evidence type="ECO:0008006" key="5">
    <source>
        <dbReference type="Google" id="ProtNLM"/>
    </source>
</evidence>
<accession>A0ABM5WWB9</accession>
<feature type="domain" description="DUF1835" evidence="1">
    <location>
        <begin position="67"/>
        <end position="185"/>
    </location>
</feature>
<evidence type="ECO:0000259" key="2">
    <source>
        <dbReference type="Pfam" id="PF12395"/>
    </source>
</evidence>
<reference evidence="3" key="1">
    <citation type="submission" date="2016-01" db="EMBL/GenBank/DDBJ databases">
        <title>Complete genome of Planococcus kocurri type strain.</title>
        <authorList>
            <person name="See-Too W.S."/>
        </authorList>
    </citation>
    <scope>NUCLEOTIDE SEQUENCE [LARGE SCALE GENOMIC DNA]</scope>
    <source>
        <strain evidence="3">ATCC 43650</strain>
    </source>
</reference>
<organism evidence="3 4">
    <name type="scientific">Planococcus kocurii</name>
    <dbReference type="NCBI Taxonomy" id="1374"/>
    <lineage>
        <taxon>Bacteria</taxon>
        <taxon>Bacillati</taxon>
        <taxon>Bacillota</taxon>
        <taxon>Bacilli</taxon>
        <taxon>Bacillales</taxon>
        <taxon>Caryophanaceae</taxon>
        <taxon>Planococcus</taxon>
    </lineage>
</organism>
<dbReference type="EMBL" id="CP013661">
    <property type="protein sequence ID" value="ALS78644.1"/>
    <property type="molecule type" value="Genomic_DNA"/>
</dbReference>
<dbReference type="Pfam" id="PF08874">
    <property type="entry name" value="DUF1835"/>
    <property type="match status" value="1"/>
</dbReference>